<evidence type="ECO:0000256" key="5">
    <source>
        <dbReference type="ARBA" id="ARBA00023163"/>
    </source>
</evidence>
<gene>
    <name evidence="11" type="ORF">HHK36_000113</name>
</gene>
<dbReference type="OMA" id="APYPPFC"/>
<dbReference type="GO" id="GO:0005634">
    <property type="term" value="C:nucleus"/>
    <property type="evidence" value="ECO:0007669"/>
    <property type="project" value="UniProtKB-SubCell"/>
</dbReference>
<dbReference type="OrthoDB" id="1642657at2759"/>
<dbReference type="PANTHER" id="PTHR45967:SF38">
    <property type="entry name" value="G-BOX-BINDING FACTOR 2"/>
    <property type="match status" value="1"/>
</dbReference>
<keyword evidence="12" id="KW-1185">Reference proteome</keyword>
<dbReference type="Proteomes" id="UP000655225">
    <property type="component" value="Unassembled WGS sequence"/>
</dbReference>
<dbReference type="PROSITE" id="PS50217">
    <property type="entry name" value="BZIP"/>
    <property type="match status" value="1"/>
</dbReference>
<keyword evidence="9" id="KW-0812">Transmembrane</keyword>
<feature type="compositionally biased region" description="Polar residues" evidence="8">
    <location>
        <begin position="544"/>
        <end position="574"/>
    </location>
</feature>
<evidence type="ECO:0000313" key="11">
    <source>
        <dbReference type="EMBL" id="KAF8412156.1"/>
    </source>
</evidence>
<dbReference type="EMBL" id="JABCRI010000001">
    <property type="protein sequence ID" value="KAF8412156.1"/>
    <property type="molecule type" value="Genomic_DNA"/>
</dbReference>
<evidence type="ECO:0000256" key="4">
    <source>
        <dbReference type="ARBA" id="ARBA00023125"/>
    </source>
</evidence>
<keyword evidence="5" id="KW-0804">Transcription</keyword>
<dbReference type="GO" id="GO:0000976">
    <property type="term" value="F:transcription cis-regulatory region binding"/>
    <property type="evidence" value="ECO:0007669"/>
    <property type="project" value="UniProtKB-ARBA"/>
</dbReference>
<dbReference type="SMART" id="SM00338">
    <property type="entry name" value="BRLZ"/>
    <property type="match status" value="1"/>
</dbReference>
<organism evidence="11 12">
    <name type="scientific">Tetracentron sinense</name>
    <name type="common">Spur-leaf</name>
    <dbReference type="NCBI Taxonomy" id="13715"/>
    <lineage>
        <taxon>Eukaryota</taxon>
        <taxon>Viridiplantae</taxon>
        <taxon>Streptophyta</taxon>
        <taxon>Embryophyta</taxon>
        <taxon>Tracheophyta</taxon>
        <taxon>Spermatophyta</taxon>
        <taxon>Magnoliopsida</taxon>
        <taxon>Trochodendrales</taxon>
        <taxon>Trochodendraceae</taxon>
        <taxon>Tetracentron</taxon>
    </lineage>
</organism>
<dbReference type="InterPro" id="IPR046347">
    <property type="entry name" value="bZIP_sf"/>
</dbReference>
<protein>
    <recommendedName>
        <fullName evidence="10">BZIP domain-containing protein</fullName>
    </recommendedName>
</protein>
<comment type="caution">
    <text evidence="11">The sequence shown here is derived from an EMBL/GenBank/DDBJ whole genome shotgun (WGS) entry which is preliminary data.</text>
</comment>
<reference evidence="11 12" key="1">
    <citation type="submission" date="2020-04" db="EMBL/GenBank/DDBJ databases">
        <title>Plant Genome Project.</title>
        <authorList>
            <person name="Zhang R.-G."/>
        </authorList>
    </citation>
    <scope>NUCLEOTIDE SEQUENCE [LARGE SCALE GENOMIC DNA]</scope>
    <source>
        <strain evidence="11">YNK0</strain>
        <tissue evidence="11">Leaf</tissue>
    </source>
</reference>
<name>A0A835DQI9_TETSI</name>
<proteinExistence type="inferred from homology"/>
<keyword evidence="9" id="KW-0472">Membrane</keyword>
<dbReference type="Pfam" id="PF00170">
    <property type="entry name" value="bZIP_1"/>
    <property type="match status" value="1"/>
</dbReference>
<dbReference type="SUPFAM" id="SSF57959">
    <property type="entry name" value="Leucine zipper domain"/>
    <property type="match status" value="1"/>
</dbReference>
<sequence length="582" mass="63260">MWLLAWRPSPSSSPSLQKGIFSLPFMKEGKIECRRSGNRFWFRLGFLLLQILSFVLKIVESRVFLRKSFLFCVSQLKRRIFLDIPQDLSRFSDLKLQALTFSVWILTMGNNEAGTPSTPEKASSPAQEHTNIHPYPDWAAIQAYYGPGGTLPPPYFNSTVTSGHAPHPYMWAPSQPLIPPYGVPYTAIYSHGGVYAHPAVPVVATPLSIETPAKSSSKKGQGLMKKVKGYNGSAVSIGNENAENAAGGSVHGLSQSAECGTEGSNDGSDGNTAGVRIPSYDLCLLSSIFPSTLIYLLVKQKIANPKYGLSSSVRHTKPGGKGFVAVHLQSSLSFDKNGKVNTQASLKPGGEANAASSMALGVTLAPANVAGKLAGPVITPSMTTTMELSGSPNVKRKTAASVPPTAGVVLPPETWVQDERELKRQRRKQSNRESARKSRLRKQTESEEIAMKVESLNVENMALRSEINRITENAEKLRLENALLMVLSLSLSHTHTLSIHPILYEKLNNAQLGQAEEMVSDKNEAEEALRINTENYLSRVNNSDSVDRNVQQESENLENSNSGTKLHQLLQSSPRADAVAAG</sequence>
<keyword evidence="9" id="KW-1133">Transmembrane helix</keyword>
<comment type="subcellular location">
    <subcellularLocation>
        <location evidence="1">Nucleus</location>
    </subcellularLocation>
</comment>
<dbReference type="InterPro" id="IPR004827">
    <property type="entry name" value="bZIP"/>
</dbReference>
<dbReference type="InterPro" id="IPR012900">
    <property type="entry name" value="MFMR"/>
</dbReference>
<feature type="region of interest" description="Disordered" evidence="8">
    <location>
        <begin position="246"/>
        <end position="271"/>
    </location>
</feature>
<evidence type="ECO:0000259" key="10">
    <source>
        <dbReference type="PROSITE" id="PS50217"/>
    </source>
</evidence>
<feature type="compositionally biased region" description="Polar residues" evidence="8">
    <location>
        <begin position="252"/>
        <end position="271"/>
    </location>
</feature>
<keyword evidence="3" id="KW-0805">Transcription regulation</keyword>
<dbReference type="GO" id="GO:0003700">
    <property type="term" value="F:DNA-binding transcription factor activity"/>
    <property type="evidence" value="ECO:0007669"/>
    <property type="project" value="InterPro"/>
</dbReference>
<dbReference type="Pfam" id="PF07777">
    <property type="entry name" value="MFMR"/>
    <property type="match status" value="1"/>
</dbReference>
<evidence type="ECO:0000313" key="12">
    <source>
        <dbReference type="Proteomes" id="UP000655225"/>
    </source>
</evidence>
<dbReference type="Gene3D" id="1.20.5.170">
    <property type="match status" value="1"/>
</dbReference>
<evidence type="ECO:0000256" key="1">
    <source>
        <dbReference type="ARBA" id="ARBA00004123"/>
    </source>
</evidence>
<dbReference type="PANTHER" id="PTHR45967">
    <property type="entry name" value="G-BOX-BINDING FACTOR 3-RELATED"/>
    <property type="match status" value="1"/>
</dbReference>
<dbReference type="InterPro" id="IPR045314">
    <property type="entry name" value="bZIP_plant_GBF1"/>
</dbReference>
<keyword evidence="6" id="KW-0539">Nucleus</keyword>
<evidence type="ECO:0000256" key="3">
    <source>
        <dbReference type="ARBA" id="ARBA00023015"/>
    </source>
</evidence>
<feature type="coiled-coil region" evidence="7">
    <location>
        <begin position="453"/>
        <end position="480"/>
    </location>
</feature>
<comment type="similarity">
    <text evidence="2">Belongs to the bZIP family.</text>
</comment>
<feature type="region of interest" description="Disordered" evidence="8">
    <location>
        <begin position="387"/>
        <end position="446"/>
    </location>
</feature>
<dbReference type="PROSITE" id="PS00036">
    <property type="entry name" value="BZIP_BASIC"/>
    <property type="match status" value="1"/>
</dbReference>
<dbReference type="InterPro" id="IPR044827">
    <property type="entry name" value="GBF-like"/>
</dbReference>
<accession>A0A835DQI9</accession>
<keyword evidence="7" id="KW-0175">Coiled coil</keyword>
<dbReference type="CDD" id="cd14702">
    <property type="entry name" value="bZIP_plant_GBF1"/>
    <property type="match status" value="1"/>
</dbReference>
<dbReference type="AlphaFoldDB" id="A0A835DQI9"/>
<keyword evidence="4" id="KW-0238">DNA-binding</keyword>
<evidence type="ECO:0000256" key="7">
    <source>
        <dbReference type="SAM" id="Coils"/>
    </source>
</evidence>
<feature type="region of interest" description="Disordered" evidence="8">
    <location>
        <begin position="544"/>
        <end position="582"/>
    </location>
</feature>
<dbReference type="Pfam" id="PF16596">
    <property type="entry name" value="MFMR_assoc"/>
    <property type="match status" value="1"/>
</dbReference>
<evidence type="ECO:0000256" key="6">
    <source>
        <dbReference type="ARBA" id="ARBA00023242"/>
    </source>
</evidence>
<feature type="compositionally biased region" description="Basic and acidic residues" evidence="8">
    <location>
        <begin position="430"/>
        <end position="446"/>
    </location>
</feature>
<feature type="transmembrane region" description="Helical" evidence="9">
    <location>
        <begin position="40"/>
        <end position="59"/>
    </location>
</feature>
<feature type="domain" description="BZIP" evidence="10">
    <location>
        <begin position="421"/>
        <end position="484"/>
    </location>
</feature>
<evidence type="ECO:0000256" key="9">
    <source>
        <dbReference type="SAM" id="Phobius"/>
    </source>
</evidence>
<evidence type="ECO:0000256" key="8">
    <source>
        <dbReference type="SAM" id="MobiDB-lite"/>
    </source>
</evidence>
<evidence type="ECO:0000256" key="2">
    <source>
        <dbReference type="ARBA" id="ARBA00007163"/>
    </source>
</evidence>